<sequence length="416" mass="47843">MNFRKTVDVCDIGKALQFDGGFDGAEGMRNLRPFSKSNISERDRDSHIKKTQQQLLNARIKGCFSNIRFLTKTIKGLFFLISQKVPPEEFANHITRITSDIKAREKITLLRHQKKLLFWQKKYSFPLPSSYNQKQQSSNVINLYNRTLSPSEILLLETGLKFRIPSKPNIPEVISSIESTIKQYSLKDKYFIRTIITKILTKLYTPTPNYCADLRILKSLKQSKSVVITRSDKGSNTVIMNQEDYRTKMHSLLNDDTTFSPISDEVSLSLVKVFRTSLLQLKKSKDITPNDYRSFISNLSNSAYIYVLPKIHKPDVPLRPIIAYHLSLAYPLAKFLSNYLSPLLNNHRIYTLYVVPPPPHFISELTAMNPAPHFTMCSFDVTSLYLSLPHSLITDSLERFLSSQNVDPIQLLLYHN</sequence>
<dbReference type="PANTHER" id="PTHR21301:SF10">
    <property type="entry name" value="REVERSE TRANSCRIPTASE DOMAIN-CONTAINING PROTEIN"/>
    <property type="match status" value="1"/>
</dbReference>
<evidence type="ECO:0000313" key="2">
    <source>
        <dbReference type="Proteomes" id="UP001235939"/>
    </source>
</evidence>
<evidence type="ECO:0000313" key="1">
    <source>
        <dbReference type="EMBL" id="UYV66784.1"/>
    </source>
</evidence>
<protein>
    <recommendedName>
        <fullName evidence="3">Reverse transcriptase domain-containing protein</fullName>
    </recommendedName>
</protein>
<name>A0ABY6KDD7_9ARAC</name>
<proteinExistence type="predicted"/>
<evidence type="ECO:0008006" key="3">
    <source>
        <dbReference type="Google" id="ProtNLM"/>
    </source>
</evidence>
<keyword evidence="2" id="KW-1185">Reference proteome</keyword>
<reference evidence="1 2" key="1">
    <citation type="submission" date="2022-01" db="EMBL/GenBank/DDBJ databases">
        <title>A chromosomal length assembly of Cordylochernes scorpioides.</title>
        <authorList>
            <person name="Zeh D."/>
            <person name="Zeh J."/>
        </authorList>
    </citation>
    <scope>NUCLEOTIDE SEQUENCE [LARGE SCALE GENOMIC DNA]</scope>
    <source>
        <strain evidence="1">IN4F17</strain>
        <tissue evidence="1">Whole Body</tissue>
    </source>
</reference>
<dbReference type="EMBL" id="CP092866">
    <property type="protein sequence ID" value="UYV66784.1"/>
    <property type="molecule type" value="Genomic_DNA"/>
</dbReference>
<accession>A0ABY6KDD7</accession>
<gene>
    <name evidence="1" type="ORF">LAZ67_4002853</name>
</gene>
<dbReference type="PANTHER" id="PTHR21301">
    <property type="entry name" value="REVERSE TRANSCRIPTASE"/>
    <property type="match status" value="1"/>
</dbReference>
<organism evidence="1 2">
    <name type="scientific">Cordylochernes scorpioides</name>
    <dbReference type="NCBI Taxonomy" id="51811"/>
    <lineage>
        <taxon>Eukaryota</taxon>
        <taxon>Metazoa</taxon>
        <taxon>Ecdysozoa</taxon>
        <taxon>Arthropoda</taxon>
        <taxon>Chelicerata</taxon>
        <taxon>Arachnida</taxon>
        <taxon>Pseudoscorpiones</taxon>
        <taxon>Cheliferoidea</taxon>
        <taxon>Chernetidae</taxon>
        <taxon>Cordylochernes</taxon>
    </lineage>
</organism>
<dbReference type="Proteomes" id="UP001235939">
    <property type="component" value="Chromosome 04"/>
</dbReference>